<organism evidence="3 4">
    <name type="scientific">Lagenidium giganteum</name>
    <dbReference type="NCBI Taxonomy" id="4803"/>
    <lineage>
        <taxon>Eukaryota</taxon>
        <taxon>Sar</taxon>
        <taxon>Stramenopiles</taxon>
        <taxon>Oomycota</taxon>
        <taxon>Peronosporomycetes</taxon>
        <taxon>Pythiales</taxon>
        <taxon>Pythiaceae</taxon>
    </lineage>
</organism>
<evidence type="ECO:0000259" key="2">
    <source>
        <dbReference type="PROSITE" id="PS51283"/>
    </source>
</evidence>
<reference evidence="3" key="2">
    <citation type="journal article" date="2023" name="Microbiol Resour">
        <title>Decontamination and Annotation of the Draft Genome Sequence of the Oomycete Lagenidium giganteum ARSEF 373.</title>
        <authorList>
            <person name="Morgan W.R."/>
            <person name="Tartar A."/>
        </authorList>
    </citation>
    <scope>NUCLEOTIDE SEQUENCE</scope>
    <source>
        <strain evidence="3">ARSEF 373</strain>
    </source>
</reference>
<feature type="chain" id="PRO_5043371331" description="DUSP domain-containing protein" evidence="1">
    <location>
        <begin position="26"/>
        <end position="413"/>
    </location>
</feature>
<name>A0AAV2Z2X4_9STRA</name>
<dbReference type="PROSITE" id="PS51283">
    <property type="entry name" value="DUSP"/>
    <property type="match status" value="1"/>
</dbReference>
<dbReference type="GO" id="GO:0004843">
    <property type="term" value="F:cysteine-type deubiquitinase activity"/>
    <property type="evidence" value="ECO:0007669"/>
    <property type="project" value="InterPro"/>
</dbReference>
<dbReference type="EMBL" id="DAKRPA010000050">
    <property type="protein sequence ID" value="DBA01313.1"/>
    <property type="molecule type" value="Genomic_DNA"/>
</dbReference>
<dbReference type="Gene3D" id="3.30.2230.10">
    <property type="entry name" value="DUSP-like"/>
    <property type="match status" value="1"/>
</dbReference>
<keyword evidence="1" id="KW-0732">Signal</keyword>
<dbReference type="InterPro" id="IPR035927">
    <property type="entry name" value="DUSP-like_sf"/>
</dbReference>
<accession>A0AAV2Z2X4</accession>
<feature type="domain" description="DUSP" evidence="2">
    <location>
        <begin position="249"/>
        <end position="381"/>
    </location>
</feature>
<sequence>MAMMEHLPPAPLALLFSFLTAPDVARLTATCHALEARSETVQRAIGVAVKFEFGDVAGFLREDDGLWPRVPLVLRAIEMLRVKKLLQSASVMSFEDAYPKTAVVTSRAWVLAMKKRCQQYEQFAAQFRNSKKQQQRQQQQARRTAAAANDPFVDSELQATREAGLTIVCPHGQLLPAAQCVGRKKRVVVTRGVWRKLSAYAGPSARGFPVLTVDCYDCVTEKEAADRAEEARKHERFEAEMGDSVDLVDLLLRKNGFPNELFSPATTRGHTHLSLQNGFGKSYYLVPKKWVTKWRQYVRSMADDKPGPIHNSELVCLTHQRSIVPPYITMFLSGFSIEQSLQATQALDACMSTQYEIVTQREWDALFERYCGELAFGFDVTDGSYHWRTPECHICHYGMGMGIGRPPRPNSNR</sequence>
<keyword evidence="4" id="KW-1185">Reference proteome</keyword>
<feature type="signal peptide" evidence="1">
    <location>
        <begin position="1"/>
        <end position="25"/>
    </location>
</feature>
<comment type="caution">
    <text evidence="3">The sequence shown here is derived from an EMBL/GenBank/DDBJ whole genome shotgun (WGS) entry which is preliminary data.</text>
</comment>
<evidence type="ECO:0000256" key="1">
    <source>
        <dbReference type="SAM" id="SignalP"/>
    </source>
</evidence>
<dbReference type="SUPFAM" id="SSF143791">
    <property type="entry name" value="DUSP-like"/>
    <property type="match status" value="1"/>
</dbReference>
<proteinExistence type="predicted"/>
<dbReference type="AlphaFoldDB" id="A0AAV2Z2X4"/>
<dbReference type="InterPro" id="IPR006615">
    <property type="entry name" value="Pept_C19_DUSP"/>
</dbReference>
<evidence type="ECO:0000313" key="3">
    <source>
        <dbReference type="EMBL" id="DBA01313.1"/>
    </source>
</evidence>
<dbReference type="Pfam" id="PF06337">
    <property type="entry name" value="DUSP"/>
    <property type="match status" value="1"/>
</dbReference>
<evidence type="ECO:0000313" key="4">
    <source>
        <dbReference type="Proteomes" id="UP001146120"/>
    </source>
</evidence>
<reference evidence="3" key="1">
    <citation type="submission" date="2022-11" db="EMBL/GenBank/DDBJ databases">
        <authorList>
            <person name="Morgan W.R."/>
            <person name="Tartar A."/>
        </authorList>
    </citation>
    <scope>NUCLEOTIDE SEQUENCE</scope>
    <source>
        <strain evidence="3">ARSEF 373</strain>
    </source>
</reference>
<gene>
    <name evidence="3" type="ORF">N0F65_001818</name>
</gene>
<protein>
    <recommendedName>
        <fullName evidence="2">DUSP domain-containing protein</fullName>
    </recommendedName>
</protein>
<dbReference type="Proteomes" id="UP001146120">
    <property type="component" value="Unassembled WGS sequence"/>
</dbReference>